<proteinExistence type="predicted"/>
<protein>
    <submittedName>
        <fullName evidence="1">Uncharacterized protein</fullName>
    </submittedName>
</protein>
<dbReference type="AlphaFoldDB" id="X1D5Y9"/>
<sequence length="115" mass="13068">NFSQANSGSTKYDWQVWINDGTANVSDTYHFTTKAWWATSLTLSGMSNVTNISWSGQRETEAKQLWCNGSGDVFETIQIDIVVNETHFCDNITFWFADLNLTNDSYQITGDNNHK</sequence>
<reference evidence="1" key="1">
    <citation type="journal article" date="2014" name="Front. Microbiol.">
        <title>High frequency of phylogenetically diverse reductive dehalogenase-homologous genes in deep subseafloor sedimentary metagenomes.</title>
        <authorList>
            <person name="Kawai M."/>
            <person name="Futagami T."/>
            <person name="Toyoda A."/>
            <person name="Takaki Y."/>
            <person name="Nishi S."/>
            <person name="Hori S."/>
            <person name="Arai W."/>
            <person name="Tsubouchi T."/>
            <person name="Morono Y."/>
            <person name="Uchiyama I."/>
            <person name="Ito T."/>
            <person name="Fujiyama A."/>
            <person name="Inagaki F."/>
            <person name="Takami H."/>
        </authorList>
    </citation>
    <scope>NUCLEOTIDE SEQUENCE</scope>
    <source>
        <strain evidence="1">Expedition CK06-06</strain>
    </source>
</reference>
<gene>
    <name evidence="1" type="ORF">S01H4_62021</name>
</gene>
<name>X1D5Y9_9ZZZZ</name>
<feature type="non-terminal residue" evidence="1">
    <location>
        <position position="1"/>
    </location>
</feature>
<evidence type="ECO:0000313" key="1">
    <source>
        <dbReference type="EMBL" id="GAH15627.1"/>
    </source>
</evidence>
<organism evidence="1">
    <name type="scientific">marine sediment metagenome</name>
    <dbReference type="NCBI Taxonomy" id="412755"/>
    <lineage>
        <taxon>unclassified sequences</taxon>
        <taxon>metagenomes</taxon>
        <taxon>ecological metagenomes</taxon>
    </lineage>
</organism>
<comment type="caution">
    <text evidence="1">The sequence shown here is derived from an EMBL/GenBank/DDBJ whole genome shotgun (WGS) entry which is preliminary data.</text>
</comment>
<dbReference type="EMBL" id="BART01036908">
    <property type="protein sequence ID" value="GAH15627.1"/>
    <property type="molecule type" value="Genomic_DNA"/>
</dbReference>
<accession>X1D5Y9</accession>